<gene>
    <name evidence="10" type="ORF">KP79_PYT15695</name>
</gene>
<keyword evidence="6" id="KW-0812">Transmembrane</keyword>
<keyword evidence="6" id="KW-1133">Transmembrane helix</keyword>
<evidence type="ECO:0000256" key="1">
    <source>
        <dbReference type="ARBA" id="ARBA00007633"/>
    </source>
</evidence>
<name>A0A210QTR1_MIZYE</name>
<evidence type="ECO:0000313" key="11">
    <source>
        <dbReference type="Proteomes" id="UP000242188"/>
    </source>
</evidence>
<dbReference type="InterPro" id="IPR040354">
    <property type="entry name" value="TCTN1-3"/>
</dbReference>
<evidence type="ECO:0000256" key="3">
    <source>
        <dbReference type="ARBA" id="ARBA00022794"/>
    </source>
</evidence>
<evidence type="ECO:0000256" key="2">
    <source>
        <dbReference type="ARBA" id="ARBA00022729"/>
    </source>
</evidence>
<evidence type="ECO:0000256" key="7">
    <source>
        <dbReference type="SAM" id="SignalP"/>
    </source>
</evidence>
<evidence type="ECO:0000256" key="5">
    <source>
        <dbReference type="SAM" id="MobiDB-lite"/>
    </source>
</evidence>
<dbReference type="InterPro" id="IPR011677">
    <property type="entry name" value="TCTN1-3_dom"/>
</dbReference>
<feature type="domain" description="Tectonic-1-3" evidence="8">
    <location>
        <begin position="792"/>
        <end position="1003"/>
    </location>
</feature>
<dbReference type="OrthoDB" id="9282501at2759"/>
<feature type="transmembrane region" description="Helical" evidence="6">
    <location>
        <begin position="1048"/>
        <end position="1067"/>
    </location>
</feature>
<evidence type="ECO:0000259" key="8">
    <source>
        <dbReference type="Pfam" id="PF07773"/>
    </source>
</evidence>
<dbReference type="AlphaFoldDB" id="A0A210QTR1"/>
<comment type="similarity">
    <text evidence="1">Belongs to the tectonic family.</text>
</comment>
<evidence type="ECO:0000256" key="4">
    <source>
        <dbReference type="ARBA" id="ARBA00023180"/>
    </source>
</evidence>
<feature type="chain" id="PRO_5012351989" evidence="7">
    <location>
        <begin position="19"/>
        <end position="1075"/>
    </location>
</feature>
<reference evidence="10 11" key="1">
    <citation type="journal article" date="2017" name="Nat. Ecol. Evol.">
        <title>Scallop genome provides insights into evolution of bilaterian karyotype and development.</title>
        <authorList>
            <person name="Wang S."/>
            <person name="Zhang J."/>
            <person name="Jiao W."/>
            <person name="Li J."/>
            <person name="Xun X."/>
            <person name="Sun Y."/>
            <person name="Guo X."/>
            <person name="Huan P."/>
            <person name="Dong B."/>
            <person name="Zhang L."/>
            <person name="Hu X."/>
            <person name="Sun X."/>
            <person name="Wang J."/>
            <person name="Zhao C."/>
            <person name="Wang Y."/>
            <person name="Wang D."/>
            <person name="Huang X."/>
            <person name="Wang R."/>
            <person name="Lv J."/>
            <person name="Li Y."/>
            <person name="Zhang Z."/>
            <person name="Liu B."/>
            <person name="Lu W."/>
            <person name="Hui Y."/>
            <person name="Liang J."/>
            <person name="Zhou Z."/>
            <person name="Hou R."/>
            <person name="Li X."/>
            <person name="Liu Y."/>
            <person name="Li H."/>
            <person name="Ning X."/>
            <person name="Lin Y."/>
            <person name="Zhao L."/>
            <person name="Xing Q."/>
            <person name="Dou J."/>
            <person name="Li Y."/>
            <person name="Mao J."/>
            <person name="Guo H."/>
            <person name="Dou H."/>
            <person name="Li T."/>
            <person name="Mu C."/>
            <person name="Jiang W."/>
            <person name="Fu Q."/>
            <person name="Fu X."/>
            <person name="Miao Y."/>
            <person name="Liu J."/>
            <person name="Yu Q."/>
            <person name="Li R."/>
            <person name="Liao H."/>
            <person name="Li X."/>
            <person name="Kong Y."/>
            <person name="Jiang Z."/>
            <person name="Chourrout D."/>
            <person name="Li R."/>
            <person name="Bao Z."/>
        </authorList>
    </citation>
    <scope>NUCLEOTIDE SEQUENCE [LARGE SCALE GENOMIC DNA]</scope>
    <source>
        <strain evidence="10 11">PY_sf001</strain>
    </source>
</reference>
<evidence type="ECO:0000256" key="6">
    <source>
        <dbReference type="SAM" id="Phobius"/>
    </source>
</evidence>
<proteinExistence type="inferred from homology"/>
<organism evidence="10 11">
    <name type="scientific">Mizuhopecten yessoensis</name>
    <name type="common">Japanese scallop</name>
    <name type="synonym">Patinopecten yessoensis</name>
    <dbReference type="NCBI Taxonomy" id="6573"/>
    <lineage>
        <taxon>Eukaryota</taxon>
        <taxon>Metazoa</taxon>
        <taxon>Spiralia</taxon>
        <taxon>Lophotrochozoa</taxon>
        <taxon>Mollusca</taxon>
        <taxon>Bivalvia</taxon>
        <taxon>Autobranchia</taxon>
        <taxon>Pteriomorphia</taxon>
        <taxon>Pectinida</taxon>
        <taxon>Pectinoidea</taxon>
        <taxon>Pectinidae</taxon>
        <taxon>Mizuhopecten</taxon>
    </lineage>
</organism>
<feature type="domain" description="Tectonic-1-3" evidence="8">
    <location>
        <begin position="531"/>
        <end position="769"/>
    </location>
</feature>
<dbReference type="InterPro" id="IPR057724">
    <property type="entry name" value="TCTN1-3_N"/>
</dbReference>
<feature type="domain" description="Tectonic-1-3 N-terminal" evidence="9">
    <location>
        <begin position="409"/>
        <end position="498"/>
    </location>
</feature>
<comment type="caution">
    <text evidence="10">The sequence shown here is derived from an EMBL/GenBank/DDBJ whole genome shotgun (WGS) entry which is preliminary data.</text>
</comment>
<sequence length="1075" mass="116389">MLLLCIFILFCGFFTVQGQGRVYIGYAGSSAVPNLQFSPNDATPVVPVYLQVINATDPTAVVTLNPNVQVTCELSYPVDGYSNATFVPETVSSTNVNSTVSFNIPNPGRTLDVRCYGVSTSGQFTRAASISPPLLFTIVSAPIVSLCTDGGVVVQNVTTVQTFQIGFSEATLSAVDVTCSQTTGIDVTTLNISLASSGVNESKITVSYTLVTAGTPVNVQCSGQSQTGTQYQTATSRGGVITFTINNPLLRIYPRYMESTSPSFNLLLLLESVPDTGLPPLGCQAVLFNTTQQVNQALNPTNQEANCPSTTVTTTSTTTPAPGTTTTATTDVSGPAWGATITKTNLVNVTRRAGVTAAVTEYVVVTCCTTSGSLGLTDAVFVEVSLTPNVTLDWSKATVKTAINDARKYQNPAYVDVAPCPCDLTFNLCDINCCCDTDCSDVMKKSFSSCIPGLYGGQSAPIPEYDCDSTHPLKDDWFPMMCVYREYNALLGYFYANSLSIRASQKFDEKIAGEEFYSYKEEELKTSPVSSTAYMSGSSVTVTQDETSQQFSVPLVLPHRVLSGQCAMASPVRYLEDDKSDCLLDLNQASCSVDGSFNALFYVESSSTRSPSCPKLFVVRGSNGVEAATVAVTSVNYHCTTDFAGYLKNTTTLLPTRPTNSTTFNYTLPNLSDQDSCGNDITTDFNVIATSTSDETPLPPRCSFDDGYTRPPTPSYNSVTSFCDNTVLEVRYKFYWSGSQIVRLNATVIMGEVPANSVVTQKYSTEFVHSFSGLTNNTQDDYQGLGTSFDRSGWPGYSKGKPLLTGSAMTLSDGAFYVNQNTSRQHALWSTDVNGLCYNAGRRSILFGENSITSCDIYLTAAELFGDCEDLRKLLINRLNNLMAADRIGRFGNNNPYDSTHWTTVLRGNLSYVCERPVNMTDADVIARESSGMCTDVVTGINLEVMYAETGKSNNQPIYEVIGSFVSYTNITLNMTCGTSGDSACQGTGVQAFPIHSSVNFVKVSAQTPPRIDRWLEFYDESICSKDTCWDELLYPLSSAYDGDSKQFALAMVLVLILFILGYLMLVRPWWSINL</sequence>
<keyword evidence="2 7" id="KW-0732">Signal</keyword>
<feature type="region of interest" description="Disordered" evidence="5">
    <location>
        <begin position="301"/>
        <end position="329"/>
    </location>
</feature>
<feature type="compositionally biased region" description="Low complexity" evidence="5">
    <location>
        <begin position="309"/>
        <end position="329"/>
    </location>
</feature>
<keyword evidence="11" id="KW-1185">Reference proteome</keyword>
<evidence type="ECO:0000259" key="9">
    <source>
        <dbReference type="Pfam" id="PF25752"/>
    </source>
</evidence>
<accession>A0A210QTR1</accession>
<keyword evidence="4" id="KW-0325">Glycoprotein</keyword>
<dbReference type="GO" id="GO:0060271">
    <property type="term" value="P:cilium assembly"/>
    <property type="evidence" value="ECO:0007669"/>
    <property type="project" value="TreeGrafter"/>
</dbReference>
<dbReference type="Proteomes" id="UP000242188">
    <property type="component" value="Unassembled WGS sequence"/>
</dbReference>
<keyword evidence="6" id="KW-0472">Membrane</keyword>
<evidence type="ECO:0000313" key="10">
    <source>
        <dbReference type="EMBL" id="OWF52138.1"/>
    </source>
</evidence>
<dbReference type="PANTHER" id="PTHR14611:SF6">
    <property type="entry name" value="TECTONIC-2"/>
    <property type="match status" value="1"/>
</dbReference>
<dbReference type="STRING" id="6573.A0A210QTR1"/>
<dbReference type="EMBL" id="NEDP02001925">
    <property type="protein sequence ID" value="OWF52138.1"/>
    <property type="molecule type" value="Genomic_DNA"/>
</dbReference>
<feature type="signal peptide" evidence="7">
    <location>
        <begin position="1"/>
        <end position="18"/>
    </location>
</feature>
<protein>
    <submittedName>
        <fullName evidence="10">Tectonic-2</fullName>
    </submittedName>
</protein>
<dbReference type="Pfam" id="PF07773">
    <property type="entry name" value="TCTN_DUF1619"/>
    <property type="match status" value="2"/>
</dbReference>
<keyword evidence="3" id="KW-0970">Cilium biogenesis/degradation</keyword>
<dbReference type="PANTHER" id="PTHR14611">
    <property type="entry name" value="TECTONIC FAMILY MEMBER"/>
    <property type="match status" value="1"/>
</dbReference>
<dbReference type="Pfam" id="PF25752">
    <property type="entry name" value="DUF1619_N"/>
    <property type="match status" value="1"/>
</dbReference>